<dbReference type="KEGG" id="lol:LACOL_1088"/>
<dbReference type="SUPFAM" id="SSF52540">
    <property type="entry name" value="P-loop containing nucleoside triphosphate hydrolases"/>
    <property type="match status" value="1"/>
</dbReference>
<dbReference type="STRING" id="1423778.FC70_GL001492"/>
<evidence type="ECO:0000313" key="6">
    <source>
        <dbReference type="EMBL" id="KRL54693.1"/>
    </source>
</evidence>
<dbReference type="RefSeq" id="WP_057890418.1">
    <property type="nucleotide sequence ID" value="NZ_AZFE01000032.1"/>
</dbReference>
<keyword evidence="2" id="KW-0813">Transport</keyword>
<dbReference type="OrthoDB" id="9804819at2"/>
<dbReference type="PANTHER" id="PTHR42711">
    <property type="entry name" value="ABC TRANSPORTER ATP-BINDING PROTEIN"/>
    <property type="match status" value="1"/>
</dbReference>
<dbReference type="AlphaFoldDB" id="A0A0R1RKH4"/>
<dbReference type="PROSITE" id="PS50893">
    <property type="entry name" value="ABC_TRANSPORTER_2"/>
    <property type="match status" value="1"/>
</dbReference>
<dbReference type="PATRIC" id="fig|1423778.4.peg.1528"/>
<sequence length="294" mass="33790">MHFFEAIHLTKKFNDKEIVKNVNLHVEKGQFIAFLGPNGAGKSTTVEMLIGLLTPTIGEISLEGIKVNSEKFRNKIGVVFQDSLLDRDLTVMENLKTRANLYQNFDSEYFNQIIIKLELEAILKQQYGVLSGGQRRRVDIARALIHQPELLFLDEPSTGLDIQTRNKIWQVLNEIRKTKQLTIILTTHYLEEVEYADYVYVLDHGEIIAENTLDNLKKEYAHDQLIIHFKGSSKFCDLIERNNQQIGQDLKLITNSNIEAINILDDLKNEISSFEMRPGSVNDIFLELTGKEIR</sequence>
<dbReference type="InterPro" id="IPR017871">
    <property type="entry name" value="ABC_transporter-like_CS"/>
</dbReference>
<feature type="domain" description="ABC transporter" evidence="5">
    <location>
        <begin position="4"/>
        <end position="229"/>
    </location>
</feature>
<protein>
    <recommendedName>
        <fullName evidence="5">ABC transporter domain-containing protein</fullName>
    </recommendedName>
</protein>
<dbReference type="Proteomes" id="UP000051697">
    <property type="component" value="Unassembled WGS sequence"/>
</dbReference>
<reference evidence="6 7" key="1">
    <citation type="journal article" date="2015" name="Genome Announc.">
        <title>Expanding the biotechnology potential of lactobacilli through comparative genomics of 213 strains and associated genera.</title>
        <authorList>
            <person name="Sun Z."/>
            <person name="Harris H.M."/>
            <person name="McCann A."/>
            <person name="Guo C."/>
            <person name="Argimon S."/>
            <person name="Zhang W."/>
            <person name="Yang X."/>
            <person name="Jeffery I.B."/>
            <person name="Cooney J.C."/>
            <person name="Kagawa T.F."/>
            <person name="Liu W."/>
            <person name="Song Y."/>
            <person name="Salvetti E."/>
            <person name="Wrobel A."/>
            <person name="Rasinkangas P."/>
            <person name="Parkhill J."/>
            <person name="Rea M.C."/>
            <person name="O'Sullivan O."/>
            <person name="Ritari J."/>
            <person name="Douillard F.P."/>
            <person name="Paul Ross R."/>
            <person name="Yang R."/>
            <person name="Briner A.E."/>
            <person name="Felis G.E."/>
            <person name="de Vos W.M."/>
            <person name="Barrangou R."/>
            <person name="Klaenhammer T.R."/>
            <person name="Caufield P.W."/>
            <person name="Cui Y."/>
            <person name="Zhang H."/>
            <person name="O'Toole P.W."/>
        </authorList>
    </citation>
    <scope>NUCLEOTIDE SEQUENCE [LARGE SCALE GENOMIC DNA]</scope>
    <source>
        <strain evidence="6 7">DSM 15707</strain>
    </source>
</reference>
<dbReference type="SMART" id="SM00382">
    <property type="entry name" value="AAA"/>
    <property type="match status" value="1"/>
</dbReference>
<keyword evidence="4" id="KW-0067">ATP-binding</keyword>
<accession>A0A0R1RKH4</accession>
<dbReference type="Pfam" id="PF00005">
    <property type="entry name" value="ABC_tran"/>
    <property type="match status" value="1"/>
</dbReference>
<evidence type="ECO:0000256" key="1">
    <source>
        <dbReference type="ARBA" id="ARBA00005417"/>
    </source>
</evidence>
<comment type="similarity">
    <text evidence="1">Belongs to the ABC transporter superfamily.</text>
</comment>
<dbReference type="EMBL" id="AZFE01000032">
    <property type="protein sequence ID" value="KRL54693.1"/>
    <property type="molecule type" value="Genomic_DNA"/>
</dbReference>
<evidence type="ECO:0000256" key="4">
    <source>
        <dbReference type="ARBA" id="ARBA00022840"/>
    </source>
</evidence>
<name>A0A0R1RKH4_9LACO</name>
<dbReference type="InterPro" id="IPR027417">
    <property type="entry name" value="P-loop_NTPase"/>
</dbReference>
<comment type="caution">
    <text evidence="6">The sequence shown here is derived from an EMBL/GenBank/DDBJ whole genome shotgun (WGS) entry which is preliminary data.</text>
</comment>
<dbReference type="PROSITE" id="PS00211">
    <property type="entry name" value="ABC_TRANSPORTER_1"/>
    <property type="match status" value="1"/>
</dbReference>
<keyword evidence="7" id="KW-1185">Reference proteome</keyword>
<proteinExistence type="inferred from homology"/>
<gene>
    <name evidence="6" type="ORF">FC70_GL001492</name>
</gene>
<dbReference type="GO" id="GO:0005524">
    <property type="term" value="F:ATP binding"/>
    <property type="evidence" value="ECO:0007669"/>
    <property type="project" value="UniProtKB-KW"/>
</dbReference>
<evidence type="ECO:0000259" key="5">
    <source>
        <dbReference type="PROSITE" id="PS50893"/>
    </source>
</evidence>
<evidence type="ECO:0000313" key="7">
    <source>
        <dbReference type="Proteomes" id="UP000051697"/>
    </source>
</evidence>
<keyword evidence="3" id="KW-0547">Nucleotide-binding</keyword>
<dbReference type="PANTHER" id="PTHR42711:SF5">
    <property type="entry name" value="ABC TRANSPORTER ATP-BINDING PROTEIN NATA"/>
    <property type="match status" value="1"/>
</dbReference>
<evidence type="ECO:0000256" key="3">
    <source>
        <dbReference type="ARBA" id="ARBA00022741"/>
    </source>
</evidence>
<dbReference type="GO" id="GO:0016887">
    <property type="term" value="F:ATP hydrolysis activity"/>
    <property type="evidence" value="ECO:0007669"/>
    <property type="project" value="InterPro"/>
</dbReference>
<dbReference type="InterPro" id="IPR003439">
    <property type="entry name" value="ABC_transporter-like_ATP-bd"/>
</dbReference>
<organism evidence="6 7">
    <name type="scientific">Paucilactobacillus oligofermentans DSM 15707 = LMG 22743</name>
    <dbReference type="NCBI Taxonomy" id="1423778"/>
    <lineage>
        <taxon>Bacteria</taxon>
        <taxon>Bacillati</taxon>
        <taxon>Bacillota</taxon>
        <taxon>Bacilli</taxon>
        <taxon>Lactobacillales</taxon>
        <taxon>Lactobacillaceae</taxon>
        <taxon>Paucilactobacillus</taxon>
    </lineage>
</organism>
<dbReference type="Gene3D" id="3.40.50.300">
    <property type="entry name" value="P-loop containing nucleotide triphosphate hydrolases"/>
    <property type="match status" value="1"/>
</dbReference>
<evidence type="ECO:0000256" key="2">
    <source>
        <dbReference type="ARBA" id="ARBA00022448"/>
    </source>
</evidence>
<dbReference type="InterPro" id="IPR050763">
    <property type="entry name" value="ABC_transporter_ATP-binding"/>
</dbReference>
<dbReference type="InterPro" id="IPR003593">
    <property type="entry name" value="AAA+_ATPase"/>
</dbReference>